<dbReference type="EMBL" id="KZ308155">
    <property type="protein sequence ID" value="KAG8223219.1"/>
    <property type="molecule type" value="Genomic_DNA"/>
</dbReference>
<name>A0A8K0NXB5_LADFU</name>
<reference evidence="2" key="1">
    <citation type="submission" date="2013-04" db="EMBL/GenBank/DDBJ databases">
        <authorList>
            <person name="Qu J."/>
            <person name="Murali S.C."/>
            <person name="Bandaranaike D."/>
            <person name="Bellair M."/>
            <person name="Blankenburg K."/>
            <person name="Chao H."/>
            <person name="Dinh H."/>
            <person name="Doddapaneni H."/>
            <person name="Downs B."/>
            <person name="Dugan-Rocha S."/>
            <person name="Elkadiri S."/>
            <person name="Gnanaolivu R.D."/>
            <person name="Hernandez B."/>
            <person name="Javaid M."/>
            <person name="Jayaseelan J.C."/>
            <person name="Lee S."/>
            <person name="Li M."/>
            <person name="Ming W."/>
            <person name="Munidasa M."/>
            <person name="Muniz J."/>
            <person name="Nguyen L."/>
            <person name="Ongeri F."/>
            <person name="Osuji N."/>
            <person name="Pu L.-L."/>
            <person name="Puazo M."/>
            <person name="Qu C."/>
            <person name="Quiroz J."/>
            <person name="Raj R."/>
            <person name="Weissenberger G."/>
            <person name="Xin Y."/>
            <person name="Zou X."/>
            <person name="Han Y."/>
            <person name="Richards S."/>
            <person name="Worley K."/>
            <person name="Muzny D."/>
            <person name="Gibbs R."/>
        </authorList>
    </citation>
    <scope>NUCLEOTIDE SEQUENCE</scope>
    <source>
        <strain evidence="2">Sampled in the wild</strain>
    </source>
</reference>
<dbReference type="AlphaFoldDB" id="A0A8K0NXB5"/>
<dbReference type="OrthoDB" id="8185561at2759"/>
<comment type="caution">
    <text evidence="2">The sequence shown here is derived from an EMBL/GenBank/DDBJ whole genome shotgun (WGS) entry which is preliminary data.</text>
</comment>
<accession>A0A8K0NXB5</accession>
<reference evidence="2" key="2">
    <citation type="submission" date="2017-10" db="EMBL/GenBank/DDBJ databases">
        <title>Ladona fulva Genome sequencing and assembly.</title>
        <authorList>
            <person name="Murali S."/>
            <person name="Richards S."/>
            <person name="Bandaranaike D."/>
            <person name="Bellair M."/>
            <person name="Blankenburg K."/>
            <person name="Chao H."/>
            <person name="Dinh H."/>
            <person name="Doddapaneni H."/>
            <person name="Dugan-Rocha S."/>
            <person name="Elkadiri S."/>
            <person name="Gnanaolivu R."/>
            <person name="Hernandez B."/>
            <person name="Skinner E."/>
            <person name="Javaid M."/>
            <person name="Lee S."/>
            <person name="Li M."/>
            <person name="Ming W."/>
            <person name="Munidasa M."/>
            <person name="Muniz J."/>
            <person name="Nguyen L."/>
            <person name="Hughes D."/>
            <person name="Osuji N."/>
            <person name="Pu L.-L."/>
            <person name="Puazo M."/>
            <person name="Qu C."/>
            <person name="Quiroz J."/>
            <person name="Raj R."/>
            <person name="Weissenberger G."/>
            <person name="Xin Y."/>
            <person name="Zou X."/>
            <person name="Han Y."/>
            <person name="Worley K."/>
            <person name="Muzny D."/>
            <person name="Gibbs R."/>
        </authorList>
    </citation>
    <scope>NUCLEOTIDE SEQUENCE</scope>
    <source>
        <strain evidence="2">Sampled in the wild</strain>
    </source>
</reference>
<keyword evidence="3" id="KW-1185">Reference proteome</keyword>
<evidence type="ECO:0000313" key="2">
    <source>
        <dbReference type="EMBL" id="KAG8223219.1"/>
    </source>
</evidence>
<organism evidence="2 3">
    <name type="scientific">Ladona fulva</name>
    <name type="common">Scarce chaser dragonfly</name>
    <name type="synonym">Libellula fulva</name>
    <dbReference type="NCBI Taxonomy" id="123851"/>
    <lineage>
        <taxon>Eukaryota</taxon>
        <taxon>Metazoa</taxon>
        <taxon>Ecdysozoa</taxon>
        <taxon>Arthropoda</taxon>
        <taxon>Hexapoda</taxon>
        <taxon>Insecta</taxon>
        <taxon>Pterygota</taxon>
        <taxon>Palaeoptera</taxon>
        <taxon>Odonata</taxon>
        <taxon>Epiprocta</taxon>
        <taxon>Anisoptera</taxon>
        <taxon>Libelluloidea</taxon>
        <taxon>Libellulidae</taxon>
        <taxon>Ladona</taxon>
    </lineage>
</organism>
<protein>
    <submittedName>
        <fullName evidence="2">Uncharacterized protein</fullName>
    </submittedName>
</protein>
<feature type="region of interest" description="Disordered" evidence="1">
    <location>
        <begin position="126"/>
        <end position="160"/>
    </location>
</feature>
<gene>
    <name evidence="2" type="ORF">J437_LFUL003570</name>
</gene>
<evidence type="ECO:0000313" key="3">
    <source>
        <dbReference type="Proteomes" id="UP000792457"/>
    </source>
</evidence>
<sequence length="435" mass="48373">MPVYGQRMTIPVTVQEVEIPVDSIDADENSDTIHLEDYSAVGEHVTSHIEIQSEPLVLSAIPGLENYYVQNVETSDGDEVTSVAITYNPEKKPVDNFKGVSVIKSTGTSNIEVTKSDTNVVLENVKPSRRRGPRGSCGPSTDADAATLSDEGVQSSGSNFAKSSYLRKKRRRVIIDQVKAIPVAEFKAQLNDVSDIIRPIELAPARSRSLKYYNTKGVGKLFAYPGKSIQSDILFKHFEKQLTSVKQECKPLDDMKLLPIGYKPQIDPSKIKRITRRRRYPEAEEYQRRMSQQQMQETFDNLVAESQKNMEAVFLENTGTLVDEDNGNLHVLIQAAENDTGGNDSSDRDGREIVLIGSRKEGEDAATMQRKIELLLAAAESREQGMEMQPLYICDSSLDGAEGQIFMTQDDHQIFVVQNVMDDDDGGTVETVETT</sequence>
<dbReference type="CDD" id="cd21792">
    <property type="entry name" value="Rad21_Rec8_M_NXP1-like"/>
    <property type="match status" value="1"/>
</dbReference>
<dbReference type="InterPro" id="IPR049589">
    <property type="entry name" value="NXP1_M-like"/>
</dbReference>
<proteinExistence type="predicted"/>
<dbReference type="Proteomes" id="UP000792457">
    <property type="component" value="Unassembled WGS sequence"/>
</dbReference>
<evidence type="ECO:0000256" key="1">
    <source>
        <dbReference type="SAM" id="MobiDB-lite"/>
    </source>
</evidence>